<dbReference type="Proteomes" id="UP001202328">
    <property type="component" value="Unassembled WGS sequence"/>
</dbReference>
<evidence type="ECO:0000313" key="3">
    <source>
        <dbReference type="Proteomes" id="UP001202328"/>
    </source>
</evidence>
<dbReference type="InterPro" id="IPR026960">
    <property type="entry name" value="RVT-Znf"/>
</dbReference>
<dbReference type="AlphaFoldDB" id="A0AAD4T9Z8"/>
<gene>
    <name evidence="2" type="ORF">MKW98_021115</name>
</gene>
<evidence type="ECO:0000313" key="2">
    <source>
        <dbReference type="EMBL" id="KAI3944657.1"/>
    </source>
</evidence>
<feature type="non-terminal residue" evidence="2">
    <location>
        <position position="1"/>
    </location>
</feature>
<feature type="domain" description="Reverse transcriptase zinc-binding" evidence="1">
    <location>
        <begin position="133"/>
        <end position="230"/>
    </location>
</feature>
<dbReference type="EMBL" id="JAJJMB010004025">
    <property type="protein sequence ID" value="KAI3944657.1"/>
    <property type="molecule type" value="Genomic_DNA"/>
</dbReference>
<sequence length="335" mass="38518">DSIWRTKPPKDSYGVSVWRHIYSVADDFFKMAQFKLGKGDTVRLWEDKWGAQGTLESLCPNLYRITTSKQISVLHARTVEGSSVTWNLGIAHNRLYDAEIAELVNIFPLLDLIFLDPDQEDDLVWVGDKSGKFSVKSAYNLQVAQDQLVLASPDFPCKQIWSRRWPPKFAFFLWQAVLERLPTLDNLQKRGSAIISTAGDIIPNKCILCQTVEESVNHIFIHCSFAKKIWKYFFDCADKTLNLPVCVKDLIKDWKVSGLSVMGKEIWTRLPTSVMWNVWCERNSRTFTGKLKNPNAVINMIQLQLFNWGSTVSCFTGILVDDIIINWKERFFDPP</sequence>
<proteinExistence type="predicted"/>
<reference evidence="2" key="1">
    <citation type="submission" date="2022-04" db="EMBL/GenBank/DDBJ databases">
        <title>A functionally conserved STORR gene fusion in Papaver species that diverged 16.8 million years ago.</title>
        <authorList>
            <person name="Catania T."/>
        </authorList>
    </citation>
    <scope>NUCLEOTIDE SEQUENCE</scope>
    <source>
        <strain evidence="2">S-188037</strain>
    </source>
</reference>
<dbReference type="Pfam" id="PF13966">
    <property type="entry name" value="zf-RVT"/>
    <property type="match status" value="1"/>
</dbReference>
<keyword evidence="3" id="KW-1185">Reference proteome</keyword>
<dbReference type="PANTHER" id="PTHR36617">
    <property type="entry name" value="PROTEIN, PUTATIVE-RELATED"/>
    <property type="match status" value="1"/>
</dbReference>
<protein>
    <recommendedName>
        <fullName evidence="1">Reverse transcriptase zinc-binding domain-containing protein</fullName>
    </recommendedName>
</protein>
<organism evidence="2 3">
    <name type="scientific">Papaver atlanticum</name>
    <dbReference type="NCBI Taxonomy" id="357466"/>
    <lineage>
        <taxon>Eukaryota</taxon>
        <taxon>Viridiplantae</taxon>
        <taxon>Streptophyta</taxon>
        <taxon>Embryophyta</taxon>
        <taxon>Tracheophyta</taxon>
        <taxon>Spermatophyta</taxon>
        <taxon>Magnoliopsida</taxon>
        <taxon>Ranunculales</taxon>
        <taxon>Papaveraceae</taxon>
        <taxon>Papaveroideae</taxon>
        <taxon>Papaver</taxon>
    </lineage>
</organism>
<dbReference type="PANTHER" id="PTHR36617:SF15">
    <property type="entry name" value="REVERSE TRANSCRIPTASE ZINC-BINDING DOMAIN-CONTAINING PROTEIN"/>
    <property type="match status" value="1"/>
</dbReference>
<evidence type="ECO:0000259" key="1">
    <source>
        <dbReference type="Pfam" id="PF13966"/>
    </source>
</evidence>
<name>A0AAD4T9Z8_9MAGN</name>
<accession>A0AAD4T9Z8</accession>
<comment type="caution">
    <text evidence="2">The sequence shown here is derived from an EMBL/GenBank/DDBJ whole genome shotgun (WGS) entry which is preliminary data.</text>
</comment>